<dbReference type="EMBL" id="LAVV01004409">
    <property type="protein sequence ID" value="KNZ61465.1"/>
    <property type="molecule type" value="Genomic_DNA"/>
</dbReference>
<dbReference type="PANTHER" id="PTHR28288:SF2">
    <property type="entry name" value="PROTEASE B INHIBITOR 2"/>
    <property type="match status" value="1"/>
</dbReference>
<comment type="similarity">
    <text evidence="1">Belongs to the protease inhibitor I9 family.</text>
</comment>
<evidence type="ECO:0000313" key="4">
    <source>
        <dbReference type="EMBL" id="KNZ61465.1"/>
    </source>
</evidence>
<dbReference type="InterPro" id="IPR037045">
    <property type="entry name" value="S8pro/Inhibitor_I9_sf"/>
</dbReference>
<dbReference type="Pfam" id="PF05922">
    <property type="entry name" value="Inhibitor_I9"/>
    <property type="match status" value="1"/>
</dbReference>
<dbReference type="SUPFAM" id="SSF54897">
    <property type="entry name" value="Protease propeptides/inhibitors"/>
    <property type="match status" value="1"/>
</dbReference>
<proteinExistence type="inferred from homology"/>
<sequence>MDSNHDSAHLLDRRDPFASSEDYKKSAPTDTQHNTDYIKQYRAFKKYLISHGVEIKHEYSLIKGYAVSLKPHQLQDLAHDPRIKLIEKDQEVHIQSHPTL</sequence>
<comment type="caution">
    <text evidence="4">The sequence shown here is derived from an EMBL/GenBank/DDBJ whole genome shotgun (WGS) entry which is preliminary data.</text>
</comment>
<evidence type="ECO:0000259" key="3">
    <source>
        <dbReference type="Pfam" id="PF05922"/>
    </source>
</evidence>
<dbReference type="Gene3D" id="3.30.70.80">
    <property type="entry name" value="Peptidase S8 propeptide/proteinase inhibitor I9"/>
    <property type="match status" value="1"/>
</dbReference>
<feature type="domain" description="Inhibitor I9" evidence="3">
    <location>
        <begin position="30"/>
        <end position="95"/>
    </location>
</feature>
<protein>
    <recommendedName>
        <fullName evidence="3">Inhibitor I9 domain-containing protein</fullName>
    </recommendedName>
</protein>
<dbReference type="GO" id="GO:0042144">
    <property type="term" value="P:vacuole fusion, non-autophagic"/>
    <property type="evidence" value="ECO:0007669"/>
    <property type="project" value="TreeGrafter"/>
</dbReference>
<evidence type="ECO:0000313" key="5">
    <source>
        <dbReference type="Proteomes" id="UP000037035"/>
    </source>
</evidence>
<organism evidence="4 5">
    <name type="scientific">Puccinia sorghi</name>
    <dbReference type="NCBI Taxonomy" id="27349"/>
    <lineage>
        <taxon>Eukaryota</taxon>
        <taxon>Fungi</taxon>
        <taxon>Dikarya</taxon>
        <taxon>Basidiomycota</taxon>
        <taxon>Pucciniomycotina</taxon>
        <taxon>Pucciniomycetes</taxon>
        <taxon>Pucciniales</taxon>
        <taxon>Pucciniaceae</taxon>
        <taxon>Puccinia</taxon>
    </lineage>
</organism>
<dbReference type="Proteomes" id="UP000037035">
    <property type="component" value="Unassembled WGS sequence"/>
</dbReference>
<name>A0A0L6VMX9_9BASI</name>
<gene>
    <name evidence="4" type="ORF">VP01_1396g2</name>
</gene>
<feature type="region of interest" description="Disordered" evidence="2">
    <location>
        <begin position="1"/>
        <end position="32"/>
    </location>
</feature>
<dbReference type="InterPro" id="IPR052471">
    <property type="entry name" value="PBI_I9"/>
</dbReference>
<dbReference type="AlphaFoldDB" id="A0A0L6VMX9"/>
<evidence type="ECO:0000256" key="1">
    <source>
        <dbReference type="ARBA" id="ARBA00038069"/>
    </source>
</evidence>
<accession>A0A0L6VMX9</accession>
<reference evidence="4 5" key="1">
    <citation type="submission" date="2015-08" db="EMBL/GenBank/DDBJ databases">
        <title>Next Generation Sequencing and Analysis of the Genome of Puccinia sorghi L Schw, the Causal Agent of Maize Common Rust.</title>
        <authorList>
            <person name="Rochi L."/>
            <person name="Burguener G."/>
            <person name="Darino M."/>
            <person name="Turjanski A."/>
            <person name="Kreff E."/>
            <person name="Dieguez M.J."/>
            <person name="Sacco F."/>
        </authorList>
    </citation>
    <scope>NUCLEOTIDE SEQUENCE [LARGE SCALE GENOMIC DNA]</scope>
    <source>
        <strain evidence="4 5">RO10H11247</strain>
    </source>
</reference>
<dbReference type="PANTHER" id="PTHR28288">
    <property type="entry name" value="PROTEASE B INHIBITOR 2"/>
    <property type="match status" value="1"/>
</dbReference>
<dbReference type="OrthoDB" id="5518345at2759"/>
<dbReference type="VEuPathDB" id="FungiDB:VP01_1396g2"/>
<dbReference type="InterPro" id="IPR010259">
    <property type="entry name" value="S8pro/Inhibitor_I9"/>
</dbReference>
<evidence type="ECO:0000256" key="2">
    <source>
        <dbReference type="SAM" id="MobiDB-lite"/>
    </source>
</evidence>
<feature type="compositionally biased region" description="Basic and acidic residues" evidence="2">
    <location>
        <begin position="1"/>
        <end position="27"/>
    </location>
</feature>
<keyword evidence="5" id="KW-1185">Reference proteome</keyword>
<dbReference type="GO" id="GO:0004866">
    <property type="term" value="F:endopeptidase inhibitor activity"/>
    <property type="evidence" value="ECO:0007669"/>
    <property type="project" value="TreeGrafter"/>
</dbReference>